<dbReference type="NCBIfam" id="TIGR02532">
    <property type="entry name" value="IV_pilin_GFxxxE"/>
    <property type="match status" value="1"/>
</dbReference>
<dbReference type="Gene3D" id="3.30.700.10">
    <property type="entry name" value="Glycoprotein, Type 4 Pilin"/>
    <property type="match status" value="1"/>
</dbReference>
<keyword evidence="4" id="KW-0998">Cell outer membrane</keyword>
<name>A0A399EAU3_9DEIN</name>
<dbReference type="OrthoDB" id="9897067at2"/>
<accession>A0A399EAU3</accession>
<dbReference type="Pfam" id="PF07963">
    <property type="entry name" value="N_methyl"/>
    <property type="match status" value="1"/>
</dbReference>
<evidence type="ECO:0000256" key="2">
    <source>
        <dbReference type="ARBA" id="ARBA00004418"/>
    </source>
</evidence>
<dbReference type="InterPro" id="IPR012902">
    <property type="entry name" value="N_methyl_site"/>
</dbReference>
<evidence type="ECO:0000313" key="6">
    <source>
        <dbReference type="Proteomes" id="UP000265715"/>
    </source>
</evidence>
<comment type="caution">
    <text evidence="5">The sequence shown here is derived from an EMBL/GenBank/DDBJ whole genome shotgun (WGS) entry which is preliminary data.</text>
</comment>
<dbReference type="SUPFAM" id="SSF54523">
    <property type="entry name" value="Pili subunits"/>
    <property type="match status" value="1"/>
</dbReference>
<dbReference type="GO" id="GO:0042597">
    <property type="term" value="C:periplasmic space"/>
    <property type="evidence" value="ECO:0007669"/>
    <property type="project" value="UniProtKB-SubCell"/>
</dbReference>
<reference evidence="5 6" key="1">
    <citation type="submission" date="2018-08" db="EMBL/GenBank/DDBJ databases">
        <title>Meiothermus terrae DSM 26712 genome sequencing project.</title>
        <authorList>
            <person name="Da Costa M.S."/>
            <person name="Albuquerque L."/>
            <person name="Raposo P."/>
            <person name="Froufe H.J.C."/>
            <person name="Barroso C.S."/>
            <person name="Egas C."/>
        </authorList>
    </citation>
    <scope>NUCLEOTIDE SEQUENCE [LARGE SCALE GENOMIC DNA]</scope>
    <source>
        <strain evidence="5 6">DSM 26712</strain>
    </source>
</reference>
<dbReference type="AlphaFoldDB" id="A0A399EAU3"/>
<dbReference type="RefSeq" id="WP_119316105.1">
    <property type="nucleotide sequence ID" value="NZ_QXDL01000174.1"/>
</dbReference>
<keyword evidence="6" id="KW-1185">Reference proteome</keyword>
<evidence type="ECO:0000313" key="5">
    <source>
        <dbReference type="EMBL" id="RIH81435.1"/>
    </source>
</evidence>
<keyword evidence="3" id="KW-0574">Periplasm</keyword>
<dbReference type="InterPro" id="IPR045584">
    <property type="entry name" value="Pilin-like"/>
</dbReference>
<comment type="subcellular location">
    <subcellularLocation>
        <location evidence="1">Cell outer membrane</location>
        <topology evidence="1">Single-pass membrane protein</topology>
    </subcellularLocation>
    <subcellularLocation>
        <location evidence="2">Periplasm</location>
    </subcellularLocation>
</comment>
<evidence type="ECO:0000256" key="3">
    <source>
        <dbReference type="ARBA" id="ARBA00022764"/>
    </source>
</evidence>
<sequence>MRKGFTLVEVLVVTALVGLLAASLLWGFASARRQGQYSQAQAHGLEVFLALDAFLVRNTDLLLDLDGWTAAWPAGSLDGAPAALAGLGGFDCRQAVTLGRGGMEGGGQSWGAAPATVGCLIERVGDRFLVHTWVRGLPRHYLNGRDPP</sequence>
<evidence type="ECO:0000256" key="1">
    <source>
        <dbReference type="ARBA" id="ARBA00004203"/>
    </source>
</evidence>
<organism evidence="5 6">
    <name type="scientific">Calidithermus terrae</name>
    <dbReference type="NCBI Taxonomy" id="1408545"/>
    <lineage>
        <taxon>Bacteria</taxon>
        <taxon>Thermotogati</taxon>
        <taxon>Deinococcota</taxon>
        <taxon>Deinococci</taxon>
        <taxon>Thermales</taxon>
        <taxon>Thermaceae</taxon>
        <taxon>Calidithermus</taxon>
    </lineage>
</organism>
<dbReference type="GO" id="GO:0009279">
    <property type="term" value="C:cell outer membrane"/>
    <property type="evidence" value="ECO:0007669"/>
    <property type="project" value="UniProtKB-SubCell"/>
</dbReference>
<dbReference type="PROSITE" id="PS00409">
    <property type="entry name" value="PROKAR_NTER_METHYL"/>
    <property type="match status" value="1"/>
</dbReference>
<gene>
    <name evidence="5" type="ORF">Mterra_03164</name>
</gene>
<dbReference type="EMBL" id="QXDL01000174">
    <property type="protein sequence ID" value="RIH81435.1"/>
    <property type="molecule type" value="Genomic_DNA"/>
</dbReference>
<evidence type="ECO:0000256" key="4">
    <source>
        <dbReference type="ARBA" id="ARBA00023237"/>
    </source>
</evidence>
<protein>
    <submittedName>
        <fullName evidence="5">Type II secretion system protein H</fullName>
    </submittedName>
</protein>
<proteinExistence type="predicted"/>
<keyword evidence="4" id="KW-0472">Membrane</keyword>
<dbReference type="Proteomes" id="UP000265715">
    <property type="component" value="Unassembled WGS sequence"/>
</dbReference>